<sequence>MFKKLGSMGDSLLERFAPKVDAAAAVRRCWSWPACYQCQNECGYHASCTRCDSAPNLYICDC</sequence>
<reference evidence="1 2" key="1">
    <citation type="submission" date="2018-12" db="EMBL/GenBank/DDBJ databases">
        <title>Draft genome sequence of Embleya hyalina NBRC 13850T.</title>
        <authorList>
            <person name="Komaki H."/>
            <person name="Hosoyama A."/>
            <person name="Kimura A."/>
            <person name="Ichikawa N."/>
            <person name="Tamura T."/>
        </authorList>
    </citation>
    <scope>NUCLEOTIDE SEQUENCE [LARGE SCALE GENOMIC DNA]</scope>
    <source>
        <strain evidence="1 2">NBRC 13850</strain>
    </source>
</reference>
<dbReference type="EMBL" id="BIFH01000031">
    <property type="protein sequence ID" value="GCD99121.1"/>
    <property type="molecule type" value="Genomic_DNA"/>
</dbReference>
<keyword evidence="2" id="KW-1185">Reference proteome</keyword>
<evidence type="ECO:0000313" key="1">
    <source>
        <dbReference type="EMBL" id="GCD99121.1"/>
    </source>
</evidence>
<name>A0A401YX22_9ACTN</name>
<proteinExistence type="predicted"/>
<comment type="caution">
    <text evidence="1">The sequence shown here is derived from an EMBL/GenBank/DDBJ whole genome shotgun (WGS) entry which is preliminary data.</text>
</comment>
<organism evidence="1 2">
    <name type="scientific">Embleya hyalina</name>
    <dbReference type="NCBI Taxonomy" id="516124"/>
    <lineage>
        <taxon>Bacteria</taxon>
        <taxon>Bacillati</taxon>
        <taxon>Actinomycetota</taxon>
        <taxon>Actinomycetes</taxon>
        <taxon>Kitasatosporales</taxon>
        <taxon>Streptomycetaceae</taxon>
        <taxon>Embleya</taxon>
    </lineage>
</organism>
<evidence type="ECO:0000313" key="2">
    <source>
        <dbReference type="Proteomes" id="UP000286931"/>
    </source>
</evidence>
<accession>A0A401YX22</accession>
<dbReference type="Proteomes" id="UP000286931">
    <property type="component" value="Unassembled WGS sequence"/>
</dbReference>
<dbReference type="AlphaFoldDB" id="A0A401YX22"/>
<protein>
    <submittedName>
        <fullName evidence="1">Uncharacterized protein</fullName>
    </submittedName>
</protein>
<gene>
    <name evidence="1" type="ORF">EHYA_06833</name>
</gene>